<dbReference type="GO" id="GO:0010285">
    <property type="term" value="F:L,L-diaminopimelate aminotransferase activity"/>
    <property type="evidence" value="ECO:0007669"/>
    <property type="project" value="UniProtKB-EC"/>
</dbReference>
<evidence type="ECO:0000256" key="1">
    <source>
        <dbReference type="ARBA" id="ARBA00001933"/>
    </source>
</evidence>
<dbReference type="Proteomes" id="UP000030680">
    <property type="component" value="Unassembled WGS sequence"/>
</dbReference>
<feature type="domain" description="Aminotransferase class I/classII large" evidence="6">
    <location>
        <begin position="91"/>
        <end position="448"/>
    </location>
</feature>
<keyword evidence="3 7" id="KW-0808">Transferase</keyword>
<evidence type="ECO:0000256" key="3">
    <source>
        <dbReference type="ARBA" id="ARBA00022679"/>
    </source>
</evidence>
<evidence type="ECO:0000313" key="7">
    <source>
        <dbReference type="EMBL" id="EME30039.1"/>
    </source>
</evidence>
<accession>M2Y2J6</accession>
<comment type="similarity">
    <text evidence="5">Belongs to the class-I pyridoxal-phosphate-dependent aminotransferase family. LL-diaminopimelate aminotransferase subfamily.</text>
</comment>
<comment type="cofactor">
    <cofactor evidence="1">
        <name>pyridoxal 5'-phosphate</name>
        <dbReference type="ChEBI" id="CHEBI:597326"/>
    </cofactor>
</comment>
<dbReference type="eggNOG" id="KOG0257">
    <property type="taxonomic scope" value="Eukaryota"/>
</dbReference>
<dbReference type="InterPro" id="IPR015422">
    <property type="entry name" value="PyrdxlP-dep_Trfase_small"/>
</dbReference>
<dbReference type="Gramene" id="EME30039">
    <property type="protein sequence ID" value="EME30039"/>
    <property type="gene ID" value="Gasu_26260"/>
</dbReference>
<dbReference type="NCBIfam" id="TIGR03542">
    <property type="entry name" value="DAPAT_plant"/>
    <property type="match status" value="1"/>
</dbReference>
<evidence type="ECO:0000259" key="6">
    <source>
        <dbReference type="Pfam" id="PF00155"/>
    </source>
</evidence>
<keyword evidence="8" id="KW-1185">Reference proteome</keyword>
<dbReference type="KEGG" id="gsl:Gasu_26260"/>
<dbReference type="InterPro" id="IPR015421">
    <property type="entry name" value="PyrdxlP-dep_Trfase_major"/>
</dbReference>
<evidence type="ECO:0000256" key="2">
    <source>
        <dbReference type="ARBA" id="ARBA00022576"/>
    </source>
</evidence>
<reference evidence="8" key="1">
    <citation type="journal article" date="2013" name="Science">
        <title>Gene transfer from bacteria and archaea facilitated evolution of an extremophilic eukaryote.</title>
        <authorList>
            <person name="Schonknecht G."/>
            <person name="Chen W.H."/>
            <person name="Ternes C.M."/>
            <person name="Barbier G.G."/>
            <person name="Shrestha R.P."/>
            <person name="Stanke M."/>
            <person name="Brautigam A."/>
            <person name="Baker B.J."/>
            <person name="Banfield J.F."/>
            <person name="Garavito R.M."/>
            <person name="Carr K."/>
            <person name="Wilkerson C."/>
            <person name="Rensing S.A."/>
            <person name="Gagneul D."/>
            <person name="Dickenson N.E."/>
            <person name="Oesterhelt C."/>
            <person name="Lercher M.J."/>
            <person name="Weber A.P."/>
        </authorList>
    </citation>
    <scope>NUCLEOTIDE SEQUENCE [LARGE SCALE GENOMIC DNA]</scope>
    <source>
        <strain evidence="8">074W</strain>
    </source>
</reference>
<gene>
    <name evidence="7" type="ORF">Gasu_26260</name>
</gene>
<evidence type="ECO:0000256" key="5">
    <source>
        <dbReference type="ARBA" id="ARBA00061511"/>
    </source>
</evidence>
<dbReference type="GO" id="GO:0030170">
    <property type="term" value="F:pyridoxal phosphate binding"/>
    <property type="evidence" value="ECO:0007669"/>
    <property type="project" value="InterPro"/>
</dbReference>
<name>M2Y2J6_GALSU</name>
<dbReference type="RefSeq" id="XP_005706559.1">
    <property type="nucleotide sequence ID" value="XM_005706502.1"/>
</dbReference>
<dbReference type="HAMAP" id="MF_01642">
    <property type="entry name" value="DapL_aminotrans_1"/>
    <property type="match status" value="1"/>
</dbReference>
<dbReference type="Gene3D" id="3.90.1150.10">
    <property type="entry name" value="Aspartate Aminotransferase, domain 1"/>
    <property type="match status" value="1"/>
</dbReference>
<dbReference type="Gene3D" id="3.40.640.10">
    <property type="entry name" value="Type I PLP-dependent aspartate aminotransferase-like (Major domain)"/>
    <property type="match status" value="1"/>
</dbReference>
<evidence type="ECO:0000256" key="4">
    <source>
        <dbReference type="ARBA" id="ARBA00022898"/>
    </source>
</evidence>
<dbReference type="PANTHER" id="PTHR43144">
    <property type="entry name" value="AMINOTRANSFERASE"/>
    <property type="match status" value="1"/>
</dbReference>
<sequence>MIHSSSSIWCFHSTFIPKLNNSVIQPKNNRCQVKKRFSRSSPLLVASTPTASKQMTRVPRNPNLAKLEAGYLFPEIARRRNAYLEKHPTANIISLGIGDTTQPIPAHVAQKMAERALALATPEGYSGYGPDLGDPELRKKISERLYGGKVDIDEVFVSDGAKCDIGRLQMMFGPGVDIAVQDPSYPVYVDSAVIVGQTGTKNGSLYENIRYMTCLPENNFFPQLDKVPRADIIFFCSPNNPTGAAATREQLEKLVQYAKNNGSIIVYDAAYAPFIRDENIPQSIFEIEGANEVALECNSFSKYAGFTGVRLGWVVCPKSLQFADGSFVHKDFRRIFTTCFNGASSLAQAGGLAVLDDKGMQEVRRLTDYYLENAHILSSAMRDLGLKVFGGENSPYVWVQFPGRSSWDIFEELLERAQIVTVPGSGFGSGGESFLRLSAFASREQCLEAKSRLEKMFGK</sequence>
<dbReference type="STRING" id="130081.M2Y2J6"/>
<dbReference type="SUPFAM" id="SSF53383">
    <property type="entry name" value="PLP-dependent transferases"/>
    <property type="match status" value="1"/>
</dbReference>
<keyword evidence="4" id="KW-0663">Pyridoxal phosphate</keyword>
<dbReference type="GO" id="GO:0009862">
    <property type="term" value="P:systemic acquired resistance, salicylic acid mediated signaling pathway"/>
    <property type="evidence" value="ECO:0007669"/>
    <property type="project" value="UniProtKB-ARBA"/>
</dbReference>
<dbReference type="InterPro" id="IPR019942">
    <property type="entry name" value="DapL/ALD1"/>
</dbReference>
<dbReference type="OMA" id="SKTFNMT"/>
<dbReference type="OrthoDB" id="7042322at2759"/>
<dbReference type="Pfam" id="PF00155">
    <property type="entry name" value="Aminotran_1_2"/>
    <property type="match status" value="1"/>
</dbReference>
<keyword evidence="2 7" id="KW-0032">Aminotransferase</keyword>
<dbReference type="EMBL" id="KB454503">
    <property type="protein sequence ID" value="EME30039.1"/>
    <property type="molecule type" value="Genomic_DNA"/>
</dbReference>
<dbReference type="AlphaFoldDB" id="M2Y2J6"/>
<organism evidence="7 8">
    <name type="scientific">Galdieria sulphuraria</name>
    <name type="common">Red alga</name>
    <dbReference type="NCBI Taxonomy" id="130081"/>
    <lineage>
        <taxon>Eukaryota</taxon>
        <taxon>Rhodophyta</taxon>
        <taxon>Bangiophyceae</taxon>
        <taxon>Galdieriales</taxon>
        <taxon>Galdieriaceae</taxon>
        <taxon>Galdieria</taxon>
    </lineage>
</organism>
<dbReference type="InterPro" id="IPR015424">
    <property type="entry name" value="PyrdxlP-dep_Trfase"/>
</dbReference>
<dbReference type="GeneID" id="17088799"/>
<dbReference type="EC" id="2.6.1.83" evidence="7"/>
<dbReference type="InterPro" id="IPR004839">
    <property type="entry name" value="Aminotransferase_I/II_large"/>
</dbReference>
<evidence type="ECO:0000313" key="8">
    <source>
        <dbReference type="Proteomes" id="UP000030680"/>
    </source>
</evidence>
<dbReference type="FunFam" id="3.40.640.10:FF:000099">
    <property type="entry name" value="LL-diaminopimelate aminotransferase, chloroplastic"/>
    <property type="match status" value="1"/>
</dbReference>
<dbReference type="CDD" id="cd00609">
    <property type="entry name" value="AAT_like"/>
    <property type="match status" value="1"/>
</dbReference>
<proteinExistence type="inferred from homology"/>
<protein>
    <submittedName>
        <fullName evidence="7">LL-diaminopimelate aminotransferase</fullName>
        <ecNumber evidence="7">2.6.1.83</ecNumber>
    </submittedName>
</protein>